<dbReference type="GO" id="GO:0036064">
    <property type="term" value="C:ciliary basal body"/>
    <property type="evidence" value="ECO:0007669"/>
    <property type="project" value="TreeGrafter"/>
</dbReference>
<dbReference type="PANTHER" id="PTHR31978">
    <property type="entry name" value="INTRAFLAGELLAR TRANSPORT PROTEIN 20 HOMOLOG"/>
    <property type="match status" value="1"/>
</dbReference>
<dbReference type="Proteomes" id="UP001353858">
    <property type="component" value="Unassembled WGS sequence"/>
</dbReference>
<dbReference type="GO" id="GO:0060271">
    <property type="term" value="P:cilium assembly"/>
    <property type="evidence" value="ECO:0007669"/>
    <property type="project" value="TreeGrafter"/>
</dbReference>
<keyword evidence="6" id="KW-1185">Reference proteome</keyword>
<evidence type="ECO:0008006" key="7">
    <source>
        <dbReference type="Google" id="ProtNLM"/>
    </source>
</evidence>
<dbReference type="GO" id="GO:0005737">
    <property type="term" value="C:cytoplasm"/>
    <property type="evidence" value="ECO:0007669"/>
    <property type="project" value="TreeGrafter"/>
</dbReference>
<protein>
    <recommendedName>
        <fullName evidence="7">Intraflagellar transport protein 20 homolog</fullName>
    </recommendedName>
</protein>
<organism evidence="5 6">
    <name type="scientific">Aquatica leii</name>
    <dbReference type="NCBI Taxonomy" id="1421715"/>
    <lineage>
        <taxon>Eukaryota</taxon>
        <taxon>Metazoa</taxon>
        <taxon>Ecdysozoa</taxon>
        <taxon>Arthropoda</taxon>
        <taxon>Hexapoda</taxon>
        <taxon>Insecta</taxon>
        <taxon>Pterygota</taxon>
        <taxon>Neoptera</taxon>
        <taxon>Endopterygota</taxon>
        <taxon>Coleoptera</taxon>
        <taxon>Polyphaga</taxon>
        <taxon>Elateriformia</taxon>
        <taxon>Elateroidea</taxon>
        <taxon>Lampyridae</taxon>
        <taxon>Luciolinae</taxon>
        <taxon>Aquatica</taxon>
    </lineage>
</organism>
<keyword evidence="3" id="KW-0966">Cell projection</keyword>
<dbReference type="InterPro" id="IPR028172">
    <property type="entry name" value="FT20"/>
</dbReference>
<accession>A0AAN7PUK1</accession>
<comment type="subcellular location">
    <subcellularLocation>
        <location evidence="1">Cell projection</location>
        <location evidence="1">Cilium</location>
    </subcellularLocation>
</comment>
<keyword evidence="2 4" id="KW-0175">Coiled coil</keyword>
<dbReference type="AlphaFoldDB" id="A0AAN7PUK1"/>
<dbReference type="GO" id="GO:0061512">
    <property type="term" value="P:protein localization to cilium"/>
    <property type="evidence" value="ECO:0007669"/>
    <property type="project" value="TreeGrafter"/>
</dbReference>
<dbReference type="GO" id="GO:0097546">
    <property type="term" value="C:ciliary base"/>
    <property type="evidence" value="ECO:0007669"/>
    <property type="project" value="TreeGrafter"/>
</dbReference>
<dbReference type="GO" id="GO:0097730">
    <property type="term" value="C:non-motile cilium"/>
    <property type="evidence" value="ECO:0007669"/>
    <property type="project" value="TreeGrafter"/>
</dbReference>
<proteinExistence type="predicted"/>
<dbReference type="PANTHER" id="PTHR31978:SF1">
    <property type="entry name" value="INTRAFLAGELLAR TRANSPORT PROTEIN 20 HOMOLOG"/>
    <property type="match status" value="1"/>
</dbReference>
<comment type="caution">
    <text evidence="5">The sequence shown here is derived from an EMBL/GenBank/DDBJ whole genome shotgun (WGS) entry which is preliminary data.</text>
</comment>
<evidence type="ECO:0000256" key="1">
    <source>
        <dbReference type="ARBA" id="ARBA00004138"/>
    </source>
</evidence>
<feature type="coiled-coil region" evidence="4">
    <location>
        <begin position="77"/>
        <end position="115"/>
    </location>
</feature>
<dbReference type="Pfam" id="PF14931">
    <property type="entry name" value="IFT20"/>
    <property type="match status" value="1"/>
</dbReference>
<gene>
    <name evidence="5" type="ORF">RN001_012579</name>
</gene>
<dbReference type="EMBL" id="JARPUR010000005">
    <property type="protein sequence ID" value="KAK4876157.1"/>
    <property type="molecule type" value="Genomic_DNA"/>
</dbReference>
<evidence type="ECO:0000256" key="4">
    <source>
        <dbReference type="SAM" id="Coils"/>
    </source>
</evidence>
<evidence type="ECO:0000313" key="6">
    <source>
        <dbReference type="Proteomes" id="UP001353858"/>
    </source>
</evidence>
<name>A0AAN7PUK1_9COLE</name>
<dbReference type="GO" id="GO:0030990">
    <property type="term" value="C:intraciliary transport particle"/>
    <property type="evidence" value="ECO:0007669"/>
    <property type="project" value="TreeGrafter"/>
</dbReference>
<sequence length="130" mass="15204">MGILSKLGIYFDEVDKIRVLEPEICNQTNELKEQSKIYIEKINEFQKISDTFILLTSNLANEIEKRKMKAIGAHNMLQNMTKEKENHCQQLQALISEKSIELERLKVQLTSLQKIEMEQTEIINQLTHTQ</sequence>
<evidence type="ECO:0000256" key="2">
    <source>
        <dbReference type="ARBA" id="ARBA00023054"/>
    </source>
</evidence>
<evidence type="ECO:0000256" key="3">
    <source>
        <dbReference type="ARBA" id="ARBA00023273"/>
    </source>
</evidence>
<dbReference type="GO" id="GO:0005813">
    <property type="term" value="C:centrosome"/>
    <property type="evidence" value="ECO:0007669"/>
    <property type="project" value="TreeGrafter"/>
</dbReference>
<reference evidence="6" key="1">
    <citation type="submission" date="2023-01" db="EMBL/GenBank/DDBJ databases">
        <title>Key to firefly adult light organ development and bioluminescence: homeobox transcription factors regulate luciferase expression and transportation to peroxisome.</title>
        <authorList>
            <person name="Fu X."/>
        </authorList>
    </citation>
    <scope>NUCLEOTIDE SEQUENCE [LARGE SCALE GENOMIC DNA]</scope>
</reference>
<evidence type="ECO:0000313" key="5">
    <source>
        <dbReference type="EMBL" id="KAK4876157.1"/>
    </source>
</evidence>